<accession>A0A5C3F6T1</accession>
<dbReference type="EMBL" id="OOIP01000016">
    <property type="protein sequence ID" value="SPO39880.1"/>
    <property type="molecule type" value="Genomic_DNA"/>
</dbReference>
<dbReference type="InterPro" id="IPR029044">
    <property type="entry name" value="Nucleotide-diphossugar_trans"/>
</dbReference>
<dbReference type="CDD" id="cd04188">
    <property type="entry name" value="DPG_synthase"/>
    <property type="match status" value="1"/>
</dbReference>
<dbReference type="InterPro" id="IPR001173">
    <property type="entry name" value="Glyco_trans_2-like"/>
</dbReference>
<dbReference type="Proteomes" id="UP000323386">
    <property type="component" value="Unassembled WGS sequence"/>
</dbReference>
<dbReference type="GO" id="GO:0005789">
    <property type="term" value="C:endoplasmic reticulum membrane"/>
    <property type="evidence" value="ECO:0007669"/>
    <property type="project" value="UniProtKB-SubCell"/>
</dbReference>
<evidence type="ECO:0000313" key="17">
    <source>
        <dbReference type="Proteomes" id="UP000323386"/>
    </source>
</evidence>
<name>A0A5C3F6T1_9BASI</name>
<evidence type="ECO:0000256" key="6">
    <source>
        <dbReference type="ARBA" id="ARBA00022679"/>
    </source>
</evidence>
<gene>
    <name evidence="16" type="ORF">PSFLO_05361</name>
</gene>
<comment type="catalytic activity">
    <reaction evidence="12">
        <text>a di-trans,poly-cis-dolichyl phosphate + UDP-alpha-D-glucose = a di-trans,poly-cis-dolichyl beta-D-glucosyl phosphate + UDP</text>
        <dbReference type="Rhea" id="RHEA:15401"/>
        <dbReference type="Rhea" id="RHEA-COMP:19498"/>
        <dbReference type="Rhea" id="RHEA-COMP:19502"/>
        <dbReference type="ChEBI" id="CHEBI:57525"/>
        <dbReference type="ChEBI" id="CHEBI:57683"/>
        <dbReference type="ChEBI" id="CHEBI:58223"/>
        <dbReference type="ChEBI" id="CHEBI:58885"/>
        <dbReference type="EC" id="2.4.1.117"/>
    </reaction>
    <physiologicalReaction direction="left-to-right" evidence="12">
        <dbReference type="Rhea" id="RHEA:15402"/>
    </physiologicalReaction>
</comment>
<comment type="pathway">
    <text evidence="2">Protein modification; protein glycosylation.</text>
</comment>
<keyword evidence="7 14" id="KW-0812">Transmembrane</keyword>
<dbReference type="InterPro" id="IPR035518">
    <property type="entry name" value="DPG_synthase"/>
</dbReference>
<feature type="domain" description="Glycosyltransferase 2-like" evidence="15">
    <location>
        <begin position="170"/>
        <end position="251"/>
    </location>
</feature>
<evidence type="ECO:0000256" key="5">
    <source>
        <dbReference type="ARBA" id="ARBA00022676"/>
    </source>
</evidence>
<sequence length="492" mass="52998">MGAACCAGSALAGGGAAGSAGGLTSPDNILVLPLAMYELAPRATVFLFTALLLSGSLGYILLVALTPESVPPTKTELSYLSTSSPSRAQPLPSIRDAATVQLSVVVPAYNERDRLPGMLRDAVQWLERVRQQRRSLVQGPEEAAASDDLVGSSGQRSAASVDEEAALTDPLTTYEIIVVDDGSKDGTLDVALETAGQLGLAEGAEVRAVRLERNRGKGGAVRHGVLHARGSLILFADADGATRFGDLSNLCVEMRRILTPARHGIVVGSRAHMVKSEAVVKRSFVRNLLMHLFHIFLTLLLHPPSPRLPSWPASLFQRRTTTTNPRCTDEDDGGKGTTTTTTVVKRRLARQPPIQDTQCGFKLFTRASSRLVFPLCHIDRWIFDVEILVLADLACRSSSRSIRSCRTTSTPSQPPAQQQGRGRRRNGDDDDDDDSEDVLLDLALPVAEVAVDWREIGGSKIDLVKDSIGMALDLLVIRANYALGRWEAPVMP</sequence>
<evidence type="ECO:0000256" key="14">
    <source>
        <dbReference type="SAM" id="Phobius"/>
    </source>
</evidence>
<dbReference type="PANTHER" id="PTHR10859">
    <property type="entry name" value="GLYCOSYL TRANSFERASE"/>
    <property type="match status" value="1"/>
</dbReference>
<keyword evidence="9" id="KW-0735">Signal-anchor</keyword>
<keyword evidence="5" id="KW-0328">Glycosyltransferase</keyword>
<keyword evidence="11 14" id="KW-0472">Membrane</keyword>
<evidence type="ECO:0000256" key="4">
    <source>
        <dbReference type="ARBA" id="ARBA00012583"/>
    </source>
</evidence>
<keyword evidence="8" id="KW-0256">Endoplasmic reticulum</keyword>
<dbReference type="GO" id="GO:0004581">
    <property type="term" value="F:dolichyl-phosphate beta-glucosyltransferase activity"/>
    <property type="evidence" value="ECO:0007669"/>
    <property type="project" value="UniProtKB-EC"/>
</dbReference>
<dbReference type="PANTHER" id="PTHR10859:SF91">
    <property type="entry name" value="DOLICHYL-PHOSPHATE BETA-GLUCOSYLTRANSFERASE"/>
    <property type="match status" value="1"/>
</dbReference>
<keyword evidence="17" id="KW-1185">Reference proteome</keyword>
<dbReference type="SUPFAM" id="SSF53448">
    <property type="entry name" value="Nucleotide-diphospho-sugar transferases"/>
    <property type="match status" value="1"/>
</dbReference>
<feature type="compositionally biased region" description="Low complexity" evidence="13">
    <location>
        <begin position="403"/>
        <end position="420"/>
    </location>
</feature>
<evidence type="ECO:0000256" key="13">
    <source>
        <dbReference type="SAM" id="MobiDB-lite"/>
    </source>
</evidence>
<feature type="region of interest" description="Disordered" evidence="13">
    <location>
        <begin position="136"/>
        <end position="164"/>
    </location>
</feature>
<dbReference type="GO" id="GO:0006487">
    <property type="term" value="P:protein N-linked glycosylation"/>
    <property type="evidence" value="ECO:0007669"/>
    <property type="project" value="TreeGrafter"/>
</dbReference>
<dbReference type="AlphaFoldDB" id="A0A5C3F6T1"/>
<evidence type="ECO:0000256" key="12">
    <source>
        <dbReference type="ARBA" id="ARBA00045097"/>
    </source>
</evidence>
<evidence type="ECO:0000256" key="11">
    <source>
        <dbReference type="ARBA" id="ARBA00023136"/>
    </source>
</evidence>
<feature type="region of interest" description="Disordered" evidence="13">
    <location>
        <begin position="403"/>
        <end position="435"/>
    </location>
</feature>
<dbReference type="OrthoDB" id="3784at2759"/>
<protein>
    <recommendedName>
        <fullName evidence="4">dolichyl-phosphate beta-glucosyltransferase</fullName>
        <ecNumber evidence="4">2.4.1.117</ecNumber>
    </recommendedName>
</protein>
<feature type="transmembrane region" description="Helical" evidence="14">
    <location>
        <begin position="46"/>
        <end position="65"/>
    </location>
</feature>
<evidence type="ECO:0000256" key="7">
    <source>
        <dbReference type="ARBA" id="ARBA00022692"/>
    </source>
</evidence>
<proteinExistence type="inferred from homology"/>
<evidence type="ECO:0000256" key="9">
    <source>
        <dbReference type="ARBA" id="ARBA00022968"/>
    </source>
</evidence>
<evidence type="ECO:0000256" key="10">
    <source>
        <dbReference type="ARBA" id="ARBA00022989"/>
    </source>
</evidence>
<comment type="subcellular location">
    <subcellularLocation>
        <location evidence="1">Endoplasmic reticulum membrane</location>
        <topology evidence="1">Single-pass membrane protein</topology>
    </subcellularLocation>
</comment>
<evidence type="ECO:0000256" key="1">
    <source>
        <dbReference type="ARBA" id="ARBA00004389"/>
    </source>
</evidence>
<keyword evidence="6 16" id="KW-0808">Transferase</keyword>
<reference evidence="16 17" key="1">
    <citation type="submission" date="2018-03" db="EMBL/GenBank/DDBJ databases">
        <authorList>
            <person name="Guldener U."/>
        </authorList>
    </citation>
    <scope>NUCLEOTIDE SEQUENCE [LARGE SCALE GENOMIC DNA]</scope>
    <source>
        <strain evidence="16 17">DAOM196992</strain>
    </source>
</reference>
<evidence type="ECO:0000256" key="3">
    <source>
        <dbReference type="ARBA" id="ARBA00006739"/>
    </source>
</evidence>
<keyword evidence="10 14" id="KW-1133">Transmembrane helix</keyword>
<organism evidence="16 17">
    <name type="scientific">Pseudozyma flocculosa</name>
    <dbReference type="NCBI Taxonomy" id="84751"/>
    <lineage>
        <taxon>Eukaryota</taxon>
        <taxon>Fungi</taxon>
        <taxon>Dikarya</taxon>
        <taxon>Basidiomycota</taxon>
        <taxon>Ustilaginomycotina</taxon>
        <taxon>Ustilaginomycetes</taxon>
        <taxon>Ustilaginales</taxon>
        <taxon>Ustilaginaceae</taxon>
        <taxon>Pseudozyma</taxon>
    </lineage>
</organism>
<dbReference type="Pfam" id="PF00535">
    <property type="entry name" value="Glycos_transf_2"/>
    <property type="match status" value="1"/>
</dbReference>
<evidence type="ECO:0000259" key="15">
    <source>
        <dbReference type="Pfam" id="PF00535"/>
    </source>
</evidence>
<dbReference type="EC" id="2.4.1.117" evidence="4"/>
<comment type="similarity">
    <text evidence="3">Belongs to the glycosyltransferase 2 family.</text>
</comment>
<dbReference type="Gene3D" id="3.90.550.10">
    <property type="entry name" value="Spore Coat Polysaccharide Biosynthesis Protein SpsA, Chain A"/>
    <property type="match status" value="1"/>
</dbReference>
<evidence type="ECO:0000256" key="8">
    <source>
        <dbReference type="ARBA" id="ARBA00022824"/>
    </source>
</evidence>
<evidence type="ECO:0000256" key="2">
    <source>
        <dbReference type="ARBA" id="ARBA00004922"/>
    </source>
</evidence>
<evidence type="ECO:0000313" key="16">
    <source>
        <dbReference type="EMBL" id="SPO39880.1"/>
    </source>
</evidence>